<evidence type="ECO:0000313" key="9">
    <source>
        <dbReference type="EMBL" id="GLR18340.1"/>
    </source>
</evidence>
<dbReference type="InterPro" id="IPR013785">
    <property type="entry name" value="Aldolase_TIM"/>
</dbReference>
<dbReference type="GO" id="GO:0044205">
    <property type="term" value="P:'de novo' UMP biosynthetic process"/>
    <property type="evidence" value="ECO:0007669"/>
    <property type="project" value="UniProtKB-UniRule"/>
</dbReference>
<protein>
    <recommendedName>
        <fullName evidence="7">Orotidine 5'-phosphate decarboxylase</fullName>
        <ecNumber evidence="7">4.1.1.23</ecNumber>
    </recommendedName>
    <alternativeName>
        <fullName evidence="7">OMP decarboxylase</fullName>
        <shortName evidence="7">OMPDCase</shortName>
        <shortName evidence="7">OMPdecase</shortName>
    </alternativeName>
</protein>
<dbReference type="GO" id="GO:0004590">
    <property type="term" value="F:orotidine-5'-phosphate decarboxylase activity"/>
    <property type="evidence" value="ECO:0007669"/>
    <property type="project" value="UniProtKB-UniRule"/>
</dbReference>
<proteinExistence type="inferred from homology"/>
<accession>A0AA37SQY8</accession>
<dbReference type="SMART" id="SM00934">
    <property type="entry name" value="OMPdecase"/>
    <property type="match status" value="1"/>
</dbReference>
<feature type="domain" description="Orotidine 5'-phosphate decarboxylase" evidence="8">
    <location>
        <begin position="18"/>
        <end position="254"/>
    </location>
</feature>
<evidence type="ECO:0000256" key="4">
    <source>
        <dbReference type="ARBA" id="ARBA00022975"/>
    </source>
</evidence>
<keyword evidence="4 7" id="KW-0665">Pyrimidine biosynthesis</keyword>
<dbReference type="PANTHER" id="PTHR43375:SF1">
    <property type="entry name" value="OROTIDINE 5'-PHOSPHATE DECARBOXYLASE"/>
    <property type="match status" value="1"/>
</dbReference>
<evidence type="ECO:0000259" key="8">
    <source>
        <dbReference type="SMART" id="SM00934"/>
    </source>
</evidence>
<dbReference type="EC" id="4.1.1.23" evidence="7"/>
<comment type="catalytic activity">
    <reaction evidence="6 7">
        <text>orotidine 5'-phosphate + H(+) = UMP + CO2</text>
        <dbReference type="Rhea" id="RHEA:11596"/>
        <dbReference type="ChEBI" id="CHEBI:15378"/>
        <dbReference type="ChEBI" id="CHEBI:16526"/>
        <dbReference type="ChEBI" id="CHEBI:57538"/>
        <dbReference type="ChEBI" id="CHEBI:57865"/>
        <dbReference type="EC" id="4.1.1.23"/>
    </reaction>
</comment>
<reference evidence="9" key="2">
    <citation type="submission" date="2023-01" db="EMBL/GenBank/DDBJ databases">
        <title>Draft genome sequence of Portibacter lacus strain NBRC 108769.</title>
        <authorList>
            <person name="Sun Q."/>
            <person name="Mori K."/>
        </authorList>
    </citation>
    <scope>NUCLEOTIDE SEQUENCE</scope>
    <source>
        <strain evidence="9">NBRC 108769</strain>
    </source>
</reference>
<evidence type="ECO:0000256" key="1">
    <source>
        <dbReference type="ARBA" id="ARBA00004861"/>
    </source>
</evidence>
<comment type="pathway">
    <text evidence="1 7">Pyrimidine metabolism; UMP biosynthesis via de novo pathway; UMP from orotate: step 2/2.</text>
</comment>
<dbReference type="InterPro" id="IPR001754">
    <property type="entry name" value="OMPdeCOase_dom"/>
</dbReference>
<dbReference type="FunFam" id="3.20.20.70:FF:000157">
    <property type="entry name" value="Orotidine 5'-phosphate decarboxylase"/>
    <property type="match status" value="1"/>
</dbReference>
<organism evidence="9 10">
    <name type="scientific">Portibacter lacus</name>
    <dbReference type="NCBI Taxonomy" id="1099794"/>
    <lineage>
        <taxon>Bacteria</taxon>
        <taxon>Pseudomonadati</taxon>
        <taxon>Bacteroidota</taxon>
        <taxon>Saprospiria</taxon>
        <taxon>Saprospirales</taxon>
        <taxon>Haliscomenobacteraceae</taxon>
        <taxon>Portibacter</taxon>
    </lineage>
</organism>
<evidence type="ECO:0000256" key="6">
    <source>
        <dbReference type="ARBA" id="ARBA00049157"/>
    </source>
</evidence>
<sequence>MAFNNQLLFKQILAKRSYLCVGLDSDISRIPKHLLTLEDPIFEFNKAIIDATKDLCVAYKPNIAFYESLGASGWESLRKTLEYIPDDIFTIADAKRGDIGNTSLQYAKTFFETYEFDSVTIAPYMGEDSVKPFLSFEGKYVILLGLTSNKGSDDFQHFCDISGKKLHELVLERAQEWSDPDQLMFVIGATHPEAFEKIRSIAPHNFFLVPGVGAQGGTIEDVSRYGLNKEVGLLVNSSRGIIFASSGEDFASVAREKAKELQSQMEKVLIEREYL</sequence>
<dbReference type="NCBIfam" id="TIGR02127">
    <property type="entry name" value="pyrF_sub2"/>
    <property type="match status" value="1"/>
</dbReference>
<reference evidence="9" key="1">
    <citation type="journal article" date="2014" name="Int. J. Syst. Evol. Microbiol.">
        <title>Complete genome sequence of Corynebacterium casei LMG S-19264T (=DSM 44701T), isolated from a smear-ripened cheese.</title>
        <authorList>
            <consortium name="US DOE Joint Genome Institute (JGI-PGF)"/>
            <person name="Walter F."/>
            <person name="Albersmeier A."/>
            <person name="Kalinowski J."/>
            <person name="Ruckert C."/>
        </authorList>
    </citation>
    <scope>NUCLEOTIDE SEQUENCE</scope>
    <source>
        <strain evidence="9">NBRC 108769</strain>
    </source>
</reference>
<dbReference type="HAMAP" id="MF_01215">
    <property type="entry name" value="OMPdecase_type2"/>
    <property type="match status" value="1"/>
</dbReference>
<dbReference type="CDD" id="cd04725">
    <property type="entry name" value="OMP_decarboxylase_like"/>
    <property type="match status" value="1"/>
</dbReference>
<comment type="similarity">
    <text evidence="2 7">Belongs to the OMP decarboxylase family. Type 2 subfamily.</text>
</comment>
<keyword evidence="3 7" id="KW-0210">Decarboxylase</keyword>
<dbReference type="InterPro" id="IPR011995">
    <property type="entry name" value="OMPdecase_type-2"/>
</dbReference>
<gene>
    <name evidence="7 9" type="primary">pyrF</name>
    <name evidence="9" type="ORF">GCM10007940_29560</name>
</gene>
<dbReference type="SUPFAM" id="SSF51366">
    <property type="entry name" value="Ribulose-phoshate binding barrel"/>
    <property type="match status" value="1"/>
</dbReference>
<evidence type="ECO:0000256" key="3">
    <source>
        <dbReference type="ARBA" id="ARBA00022793"/>
    </source>
</evidence>
<evidence type="ECO:0000313" key="10">
    <source>
        <dbReference type="Proteomes" id="UP001156666"/>
    </source>
</evidence>
<dbReference type="Pfam" id="PF00215">
    <property type="entry name" value="OMPdecase"/>
    <property type="match status" value="1"/>
</dbReference>
<dbReference type="PANTHER" id="PTHR43375">
    <property type="entry name" value="OROTIDINE 5'-PHOSPHATE DECARBOXYLASE"/>
    <property type="match status" value="1"/>
</dbReference>
<dbReference type="AlphaFoldDB" id="A0AA37SQY8"/>
<dbReference type="RefSeq" id="WP_235293704.1">
    <property type="nucleotide sequence ID" value="NZ_BSOH01000020.1"/>
</dbReference>
<dbReference type="Proteomes" id="UP001156666">
    <property type="component" value="Unassembled WGS sequence"/>
</dbReference>
<name>A0AA37SQY8_9BACT</name>
<evidence type="ECO:0000256" key="7">
    <source>
        <dbReference type="HAMAP-Rule" id="MF_01215"/>
    </source>
</evidence>
<dbReference type="InterPro" id="IPR011060">
    <property type="entry name" value="RibuloseP-bd_barrel"/>
</dbReference>
<keyword evidence="5 7" id="KW-0456">Lyase</keyword>
<feature type="active site" description="Proton donor" evidence="7">
    <location>
        <position position="95"/>
    </location>
</feature>
<evidence type="ECO:0000256" key="5">
    <source>
        <dbReference type="ARBA" id="ARBA00023239"/>
    </source>
</evidence>
<evidence type="ECO:0000256" key="2">
    <source>
        <dbReference type="ARBA" id="ARBA00008847"/>
    </source>
</evidence>
<dbReference type="EMBL" id="BSOH01000020">
    <property type="protein sequence ID" value="GLR18340.1"/>
    <property type="molecule type" value="Genomic_DNA"/>
</dbReference>
<dbReference type="Gene3D" id="3.20.20.70">
    <property type="entry name" value="Aldolase class I"/>
    <property type="match status" value="1"/>
</dbReference>
<dbReference type="GO" id="GO:0006207">
    <property type="term" value="P:'de novo' pyrimidine nucleobase biosynthetic process"/>
    <property type="evidence" value="ECO:0007669"/>
    <property type="project" value="InterPro"/>
</dbReference>
<keyword evidence="10" id="KW-1185">Reference proteome</keyword>
<comment type="caution">
    <text evidence="9">The sequence shown here is derived from an EMBL/GenBank/DDBJ whole genome shotgun (WGS) entry which is preliminary data.</text>
</comment>